<gene>
    <name evidence="8" type="ORF">F5878DRAFT_629116</name>
</gene>
<dbReference type="Proteomes" id="UP001163846">
    <property type="component" value="Unassembled WGS sequence"/>
</dbReference>
<evidence type="ECO:0000259" key="5">
    <source>
        <dbReference type="Pfam" id="PF06978"/>
    </source>
</evidence>
<feature type="region of interest" description="Disordered" evidence="4">
    <location>
        <begin position="613"/>
        <end position="633"/>
    </location>
</feature>
<evidence type="ECO:0000259" key="6">
    <source>
        <dbReference type="Pfam" id="PF08170"/>
    </source>
</evidence>
<feature type="domain" description="POP1 C-terminal" evidence="7">
    <location>
        <begin position="777"/>
        <end position="848"/>
    </location>
</feature>
<feature type="compositionally biased region" description="Acidic residues" evidence="4">
    <location>
        <begin position="614"/>
        <end position="633"/>
    </location>
</feature>
<dbReference type="AlphaFoldDB" id="A0AA38P2Q9"/>
<dbReference type="Pfam" id="PF06978">
    <property type="entry name" value="POP1_N"/>
    <property type="match status" value="2"/>
</dbReference>
<evidence type="ECO:0000259" key="7">
    <source>
        <dbReference type="Pfam" id="PF22770"/>
    </source>
</evidence>
<protein>
    <submittedName>
        <fullName evidence="8">POP1-domain-containing protein</fullName>
    </submittedName>
</protein>
<dbReference type="GO" id="GO:0001682">
    <property type="term" value="P:tRNA 5'-leader removal"/>
    <property type="evidence" value="ECO:0007669"/>
    <property type="project" value="InterPro"/>
</dbReference>
<evidence type="ECO:0000313" key="8">
    <source>
        <dbReference type="EMBL" id="KAJ3835003.1"/>
    </source>
</evidence>
<accession>A0AA38P2Q9</accession>
<feature type="region of interest" description="Disordered" evidence="4">
    <location>
        <begin position="1"/>
        <end position="58"/>
    </location>
</feature>
<feature type="region of interest" description="Disordered" evidence="4">
    <location>
        <begin position="276"/>
        <end position="304"/>
    </location>
</feature>
<evidence type="ECO:0000256" key="2">
    <source>
        <dbReference type="ARBA" id="ARBA00022694"/>
    </source>
</evidence>
<proteinExistence type="predicted"/>
<dbReference type="InterPro" id="IPR012590">
    <property type="entry name" value="POPLD_dom"/>
</dbReference>
<dbReference type="InterPro" id="IPR055079">
    <property type="entry name" value="POP1_C"/>
</dbReference>
<name>A0AA38P2Q9_9AGAR</name>
<evidence type="ECO:0000256" key="4">
    <source>
        <dbReference type="SAM" id="MobiDB-lite"/>
    </source>
</evidence>
<keyword evidence="3" id="KW-0539">Nucleus</keyword>
<sequence length="850" mass="94958">MKRALDNPQPANFKERKKRKLADARNIAVQLPSATGDTVAGPLRLPQGPTTNDPKTKRLPGAIDVEKFAEARAFEINAMKNAIEAASSASTTRAWQVLPRHLRRRAASHNPRRVPLRLRDKARAEMDPLKKKVLGRAMPKLGKQRRLPREVVFMKRQRDKKWLETHIWHAKRMKMENMWGYRLAVTPTEKAFRPSHRASTRGSILHDASYQSVIELKGPEVTLKAILEKCCDVQDISPGAKRYTSGARVCKTHIYEPNRYPYGLICPVTIMWKAKPSSSPPPNDASKSKKAKGKEKQTIPPPETNDNIRTVWIYFHPSPFDKVFSALRESTSQILQSAGREGGILDVELADIRGEIGIFEIMGPKSNQVLRGALSPVLTDASADFEKFWASLGNIQSAGSVPTGMIIGFLVNDPRLRFPPKNAKVQLPTGSNASPPIGVFPSAGLATSNIWEQSIRNQLKKPRYQPKEINERRSQNLIPGTPLHPIRQDDRVPVMLIQTSLQTGTSNDSEAIEGWTIIFPAGWSMAFFQQLTYTGTRVAGQRERKTQAFEAGAAYFPSDYPSTVAYRTYASTRAEGEMAKWTRTPPAKRVNYKKLGTRSPWVPDWKVVLGLKDVEDEPMTNEEEEENDDDDADMQDVVTTQRDPQSTPTQAPEDTATNVESSICPWLFRGVEASKVISNLSDDLVPSQSFYSTINQLRAKRSLEPLEHTMQVEDLFRSALVLVRISICTKGAPSDLSLVYSIPDAELQEWRKALIKAGSNPDPAQVDYAKLPDVVPSSTSIIGYITTGGYSLSRGEGFAIGAIPLIRLLELQKQAQRTSHYVKSDKALLVKVRDRKGHQCRLARIHVLRS</sequence>
<feature type="domain" description="Pop1 N-terminal" evidence="5">
    <location>
        <begin position="148"/>
        <end position="218"/>
    </location>
</feature>
<comment type="subcellular location">
    <subcellularLocation>
        <location evidence="1">Nucleus</location>
    </subcellularLocation>
</comment>
<comment type="caution">
    <text evidence="8">The sequence shown here is derived from an EMBL/GenBank/DDBJ whole genome shotgun (WGS) entry which is preliminary data.</text>
</comment>
<feature type="domain" description="Pop1 N-terminal" evidence="5">
    <location>
        <begin position="68"/>
        <end position="129"/>
    </location>
</feature>
<dbReference type="PANTHER" id="PTHR22731:SF3">
    <property type="entry name" value="RIBONUCLEASES P_MRP PROTEIN SUBUNIT POP1"/>
    <property type="match status" value="1"/>
</dbReference>
<dbReference type="GO" id="GO:0005655">
    <property type="term" value="C:nucleolar ribonuclease P complex"/>
    <property type="evidence" value="ECO:0007669"/>
    <property type="project" value="InterPro"/>
</dbReference>
<evidence type="ECO:0000256" key="3">
    <source>
        <dbReference type="ARBA" id="ARBA00023242"/>
    </source>
</evidence>
<dbReference type="Pfam" id="PF08170">
    <property type="entry name" value="POPLD"/>
    <property type="match status" value="1"/>
</dbReference>
<evidence type="ECO:0000313" key="9">
    <source>
        <dbReference type="Proteomes" id="UP001163846"/>
    </source>
</evidence>
<dbReference type="SUPFAM" id="SSF103025">
    <property type="entry name" value="Folate-binding domain"/>
    <property type="match status" value="1"/>
</dbReference>
<dbReference type="InterPro" id="IPR009723">
    <property type="entry name" value="Pop1_N"/>
</dbReference>
<organism evidence="8 9">
    <name type="scientific">Lentinula raphanica</name>
    <dbReference type="NCBI Taxonomy" id="153919"/>
    <lineage>
        <taxon>Eukaryota</taxon>
        <taxon>Fungi</taxon>
        <taxon>Dikarya</taxon>
        <taxon>Basidiomycota</taxon>
        <taxon>Agaricomycotina</taxon>
        <taxon>Agaricomycetes</taxon>
        <taxon>Agaricomycetidae</taxon>
        <taxon>Agaricales</taxon>
        <taxon>Marasmiineae</taxon>
        <taxon>Omphalotaceae</taxon>
        <taxon>Lentinula</taxon>
    </lineage>
</organism>
<dbReference type="Pfam" id="PF22770">
    <property type="entry name" value="POP1_C"/>
    <property type="match status" value="1"/>
</dbReference>
<dbReference type="InterPro" id="IPR039182">
    <property type="entry name" value="Pop1"/>
</dbReference>
<dbReference type="PANTHER" id="PTHR22731">
    <property type="entry name" value="RIBONUCLEASES P/MRP PROTEIN SUBUNIT POP1"/>
    <property type="match status" value="1"/>
</dbReference>
<dbReference type="GO" id="GO:0000172">
    <property type="term" value="C:ribonuclease MRP complex"/>
    <property type="evidence" value="ECO:0007669"/>
    <property type="project" value="InterPro"/>
</dbReference>
<dbReference type="EMBL" id="MU806459">
    <property type="protein sequence ID" value="KAJ3835003.1"/>
    <property type="molecule type" value="Genomic_DNA"/>
</dbReference>
<reference evidence="8" key="1">
    <citation type="submission" date="2022-08" db="EMBL/GenBank/DDBJ databases">
        <authorList>
            <consortium name="DOE Joint Genome Institute"/>
            <person name="Min B."/>
            <person name="Riley R."/>
            <person name="Sierra-Patev S."/>
            <person name="Naranjo-Ortiz M."/>
            <person name="Looney B."/>
            <person name="Konkel Z."/>
            <person name="Slot J.C."/>
            <person name="Sakamoto Y."/>
            <person name="Steenwyk J.L."/>
            <person name="Rokas A."/>
            <person name="Carro J."/>
            <person name="Camarero S."/>
            <person name="Ferreira P."/>
            <person name="Molpeceres G."/>
            <person name="Ruiz-Duenas F.J."/>
            <person name="Serrano A."/>
            <person name="Henrissat B."/>
            <person name="Drula E."/>
            <person name="Hughes K.W."/>
            <person name="Mata J.L."/>
            <person name="Ishikawa N.K."/>
            <person name="Vargas-Isla R."/>
            <person name="Ushijima S."/>
            <person name="Smith C.A."/>
            <person name="Ahrendt S."/>
            <person name="Andreopoulos W."/>
            <person name="He G."/>
            <person name="Labutti K."/>
            <person name="Lipzen A."/>
            <person name="Ng V."/>
            <person name="Sandor L."/>
            <person name="Barry K."/>
            <person name="Martinez A.T."/>
            <person name="Xiao Y."/>
            <person name="Gibbons J.G."/>
            <person name="Terashima K."/>
            <person name="Hibbett D.S."/>
            <person name="Grigoriev I.V."/>
        </authorList>
    </citation>
    <scope>NUCLEOTIDE SEQUENCE</scope>
    <source>
        <strain evidence="8">TFB9207</strain>
    </source>
</reference>
<evidence type="ECO:0000256" key="1">
    <source>
        <dbReference type="ARBA" id="ARBA00004123"/>
    </source>
</evidence>
<feature type="domain" description="POPLD" evidence="6">
    <location>
        <begin position="514"/>
        <end position="605"/>
    </location>
</feature>
<keyword evidence="9" id="KW-1185">Reference proteome</keyword>
<keyword evidence="2" id="KW-0819">tRNA processing</keyword>